<evidence type="ECO:0000313" key="2">
    <source>
        <dbReference type="EMBL" id="KAJ7671067.1"/>
    </source>
</evidence>
<comment type="caution">
    <text evidence="2">The sequence shown here is derived from an EMBL/GenBank/DDBJ whole genome shotgun (WGS) entry which is preliminary data.</text>
</comment>
<gene>
    <name evidence="2" type="ORF">B0H17DRAFT_1209126</name>
</gene>
<proteinExistence type="predicted"/>
<dbReference type="AlphaFoldDB" id="A0AAD7G619"/>
<name>A0AAD7G619_MYCRO</name>
<evidence type="ECO:0000313" key="3">
    <source>
        <dbReference type="Proteomes" id="UP001221757"/>
    </source>
</evidence>
<feature type="compositionally biased region" description="Acidic residues" evidence="1">
    <location>
        <begin position="462"/>
        <end position="472"/>
    </location>
</feature>
<organism evidence="2 3">
    <name type="scientific">Mycena rosella</name>
    <name type="common">Pink bonnet</name>
    <name type="synonym">Agaricus rosellus</name>
    <dbReference type="NCBI Taxonomy" id="1033263"/>
    <lineage>
        <taxon>Eukaryota</taxon>
        <taxon>Fungi</taxon>
        <taxon>Dikarya</taxon>
        <taxon>Basidiomycota</taxon>
        <taxon>Agaricomycotina</taxon>
        <taxon>Agaricomycetes</taxon>
        <taxon>Agaricomycetidae</taxon>
        <taxon>Agaricales</taxon>
        <taxon>Marasmiineae</taxon>
        <taxon>Mycenaceae</taxon>
        <taxon>Mycena</taxon>
    </lineage>
</organism>
<evidence type="ECO:0000256" key="1">
    <source>
        <dbReference type="SAM" id="MobiDB-lite"/>
    </source>
</evidence>
<feature type="region of interest" description="Disordered" evidence="1">
    <location>
        <begin position="453"/>
        <end position="472"/>
    </location>
</feature>
<sequence>MGIKSLGICDQLPSSLTLSMQVTLPPRRLSQYTDPINPDVPYGSVNSAGRYTDCPTFPQPLPPPHYERKDWSSTSLHSGKAMHVTNLLASLEPPRHAPVNFASTAAMLGALQSAHSTHSMQSVNGGYGHLPPEVSGPFTLSPSRVRGGSDSNGSTMGFTGWNERGKSAARTVAGNGKPKTMTMKDGNQVIVEVLQVVTQVIGRVGAQGCCTAHERYHQPHEQLEPEPRAITPALVRMFLHERSGAHGDAQLRVPAPRAPPAVHVPALAAPIADGDGGRRGLQRAPLHLARGTGVVLVQLPQDVGYSTLELPAYIAGTGLELEEIRAQFAALSHRYNRLSFSHDLLVEDYLEATRDLSVVMQQLFVLRNGANDPRNYSAGAHPAPSEIQPEQRLNIPSLANLSLANPIPQQRRFISPSQVPFEIRHMFPIFLPIPSDIPEIRVVAPAPQNTSLRSAKVLPMDSDSDSESELRN</sequence>
<accession>A0AAD7G619</accession>
<keyword evidence="3" id="KW-1185">Reference proteome</keyword>
<dbReference type="Proteomes" id="UP001221757">
    <property type="component" value="Unassembled WGS sequence"/>
</dbReference>
<reference evidence="2" key="1">
    <citation type="submission" date="2023-03" db="EMBL/GenBank/DDBJ databases">
        <title>Massive genome expansion in bonnet fungi (Mycena s.s.) driven by repeated elements and novel gene families across ecological guilds.</title>
        <authorList>
            <consortium name="Lawrence Berkeley National Laboratory"/>
            <person name="Harder C.B."/>
            <person name="Miyauchi S."/>
            <person name="Viragh M."/>
            <person name="Kuo A."/>
            <person name="Thoen E."/>
            <person name="Andreopoulos B."/>
            <person name="Lu D."/>
            <person name="Skrede I."/>
            <person name="Drula E."/>
            <person name="Henrissat B."/>
            <person name="Morin E."/>
            <person name="Kohler A."/>
            <person name="Barry K."/>
            <person name="LaButti K."/>
            <person name="Morin E."/>
            <person name="Salamov A."/>
            <person name="Lipzen A."/>
            <person name="Mereny Z."/>
            <person name="Hegedus B."/>
            <person name="Baldrian P."/>
            <person name="Stursova M."/>
            <person name="Weitz H."/>
            <person name="Taylor A."/>
            <person name="Grigoriev I.V."/>
            <person name="Nagy L.G."/>
            <person name="Martin F."/>
            <person name="Kauserud H."/>
        </authorList>
    </citation>
    <scope>NUCLEOTIDE SEQUENCE</scope>
    <source>
        <strain evidence="2">CBHHK067</strain>
    </source>
</reference>
<feature type="region of interest" description="Disordered" evidence="1">
    <location>
        <begin position="142"/>
        <end position="162"/>
    </location>
</feature>
<dbReference type="EMBL" id="JARKIE010000176">
    <property type="protein sequence ID" value="KAJ7671067.1"/>
    <property type="molecule type" value="Genomic_DNA"/>
</dbReference>
<protein>
    <submittedName>
        <fullName evidence="2">Uncharacterized protein</fullName>
    </submittedName>
</protein>